<sequence length="17" mass="2057">MTAKPRGILIQRFWSRP</sequence>
<accession>A0A2P2JRR2</accession>
<proteinExistence type="predicted"/>
<organism evidence="1">
    <name type="scientific">Rhizophora mucronata</name>
    <name type="common">Asiatic mangrove</name>
    <dbReference type="NCBI Taxonomy" id="61149"/>
    <lineage>
        <taxon>Eukaryota</taxon>
        <taxon>Viridiplantae</taxon>
        <taxon>Streptophyta</taxon>
        <taxon>Embryophyta</taxon>
        <taxon>Tracheophyta</taxon>
        <taxon>Spermatophyta</taxon>
        <taxon>Magnoliopsida</taxon>
        <taxon>eudicotyledons</taxon>
        <taxon>Gunneridae</taxon>
        <taxon>Pentapetalae</taxon>
        <taxon>rosids</taxon>
        <taxon>fabids</taxon>
        <taxon>Malpighiales</taxon>
        <taxon>Rhizophoraceae</taxon>
        <taxon>Rhizophora</taxon>
    </lineage>
</organism>
<reference evidence="1" key="1">
    <citation type="submission" date="2018-02" db="EMBL/GenBank/DDBJ databases">
        <title>Rhizophora mucronata_Transcriptome.</title>
        <authorList>
            <person name="Meera S.P."/>
            <person name="Sreeshan A."/>
            <person name="Augustine A."/>
        </authorList>
    </citation>
    <scope>NUCLEOTIDE SEQUENCE</scope>
    <source>
        <tissue evidence="1">Leaf</tissue>
    </source>
</reference>
<evidence type="ECO:0000313" key="1">
    <source>
        <dbReference type="EMBL" id="MBW96150.1"/>
    </source>
</evidence>
<dbReference type="AlphaFoldDB" id="A0A2P2JRR2"/>
<dbReference type="EMBL" id="GGEC01015667">
    <property type="protein sequence ID" value="MBW96150.1"/>
    <property type="molecule type" value="Transcribed_RNA"/>
</dbReference>
<name>A0A2P2JRR2_RHIMU</name>
<protein>
    <submittedName>
        <fullName evidence="1">Uncharacterized protein</fullName>
    </submittedName>
</protein>